<reference evidence="2 3" key="1">
    <citation type="journal article" date="2012" name="BMC Genomics">
        <title>Genome-guided analysis of physiological and morphological traits of the fermentative acetate oxidizer Thermacetogenium phaeum.</title>
        <authorList>
            <person name="Oehler D."/>
            <person name="Poehlein A."/>
            <person name="Leimbach A."/>
            <person name="Muller N."/>
            <person name="Daniel R."/>
            <person name="Gottschalk G."/>
            <person name="Schink B."/>
        </authorList>
    </citation>
    <scope>NUCLEOTIDE SEQUENCE [LARGE SCALE GENOMIC DNA]</scope>
    <source>
        <strain evidence="3">ATCC BAA-254 / DSM 26808 / PB</strain>
    </source>
</reference>
<organism evidence="2 3">
    <name type="scientific">Thermacetogenium phaeum (strain ATCC BAA-254 / DSM 26808 / PB)</name>
    <dbReference type="NCBI Taxonomy" id="1089553"/>
    <lineage>
        <taxon>Bacteria</taxon>
        <taxon>Bacillati</taxon>
        <taxon>Bacillota</taxon>
        <taxon>Clostridia</taxon>
        <taxon>Thermoanaerobacterales</taxon>
        <taxon>Thermoanaerobacteraceae</taxon>
        <taxon>Thermacetogenium</taxon>
    </lineage>
</organism>
<protein>
    <recommendedName>
        <fullName evidence="1">IstB-like ATP-binding domain-containing protein</fullName>
    </recommendedName>
</protein>
<dbReference type="InterPro" id="IPR002611">
    <property type="entry name" value="IstB_ATP-bd"/>
</dbReference>
<dbReference type="Proteomes" id="UP000000467">
    <property type="component" value="Chromosome"/>
</dbReference>
<dbReference type="RefSeq" id="WP_015051244.1">
    <property type="nucleotide sequence ID" value="NC_018870.1"/>
</dbReference>
<proteinExistence type="predicted"/>
<evidence type="ECO:0000259" key="1">
    <source>
        <dbReference type="Pfam" id="PF01695"/>
    </source>
</evidence>
<dbReference type="STRING" id="1089553.Tph_c21760"/>
<gene>
    <name evidence="2" type="ordered locus">Tph_c21760</name>
</gene>
<evidence type="ECO:0000313" key="3">
    <source>
        <dbReference type="Proteomes" id="UP000000467"/>
    </source>
</evidence>
<dbReference type="GO" id="GO:0005524">
    <property type="term" value="F:ATP binding"/>
    <property type="evidence" value="ECO:0007669"/>
    <property type="project" value="InterPro"/>
</dbReference>
<name>K4LWK1_THEPS</name>
<dbReference type="AlphaFoldDB" id="K4LWK1"/>
<dbReference type="KEGG" id="tpz:Tph_c21760"/>
<dbReference type="EMBL" id="CP003732">
    <property type="protein sequence ID" value="AFV12369.1"/>
    <property type="molecule type" value="Genomic_DNA"/>
</dbReference>
<dbReference type="HOGENOM" id="CLU_2169892_0_0_9"/>
<dbReference type="eggNOG" id="COG1484">
    <property type="taxonomic scope" value="Bacteria"/>
</dbReference>
<evidence type="ECO:0000313" key="2">
    <source>
        <dbReference type="EMBL" id="AFV12369.1"/>
    </source>
</evidence>
<feature type="domain" description="IstB-like ATP-binding" evidence="1">
    <location>
        <begin position="29"/>
        <end position="97"/>
    </location>
</feature>
<sequence>MEQQALTALPKYRMYYEVTPREELIKLYAKQLKISTFSQYKELIHEAQQDGWCYEEFLYQLMKTEVEKRQQNQLKWRIKAASFPVIKTLDTFETTIQAHCVADGEGKHHH</sequence>
<dbReference type="Pfam" id="PF01695">
    <property type="entry name" value="IstB_IS21"/>
    <property type="match status" value="1"/>
</dbReference>
<accession>K4LWK1</accession>
<keyword evidence="3" id="KW-1185">Reference proteome</keyword>